<dbReference type="GO" id="GO:0015798">
    <property type="term" value="P:myo-inositol transport"/>
    <property type="evidence" value="ECO:0007669"/>
    <property type="project" value="UniProtKB-ARBA"/>
</dbReference>
<feature type="transmembrane region" description="Helical" evidence="9">
    <location>
        <begin position="478"/>
        <end position="498"/>
    </location>
</feature>
<feature type="transmembrane region" description="Helical" evidence="9">
    <location>
        <begin position="217"/>
        <end position="240"/>
    </location>
</feature>
<dbReference type="InterPro" id="IPR036259">
    <property type="entry name" value="MFS_trans_sf"/>
</dbReference>
<sequence length="600" mass="66931">MSTTPTFSDHASLEKKPRQSLEDSKEEERIDDVHALNVKLANPLAGISHEQLMKDGEEFARSHNLGHLTEEFKKAALIAQNPTAFESLPLLTEDDKAHLRREITHKWDQPGTLYYLVILCSIAAAVQGMDEAVINGANLFFAPQFNIDPNSSDGNQGRNQWLLGLVNSAPYLCCALIGCWLTEPLNRFLGRRGTIFVTATISFLACIWQGVTNSWQHLFIARFVLGLGIGPKSATVPVYAAECAPAPIRGGLVMMWQMWTAFGIMLGYVADLAFFRVPNKPHITGLNWRLMLASAGMPALLLMAQVFFCPESPRWLISKGRYDKAYQSLARLRRHPIQAARDLYYIHVLLETESQLTMNRNRFKELFTVPRNRRATMASSILMFMQQFCGVNAIAYYSSSVFTQANFSQIQSLLASFGFGAINWVMAFPAVWIPAESKARVAVVALGMYLFGCAYSPGEGPVPFTYSAEAYPLYVRDIGMSFSTAVLWFFNFVVAITFPRLLGAFKPQGAFGWYAGWDVIGFFLVLLFVPETKALSLEELDQGRILRFNATTCGLPDQGASAKHQKYIFRMKNVETLPPLYEHELAVGEKRYAPGGVSAA</sequence>
<comment type="subcellular location">
    <subcellularLocation>
        <location evidence="1">Membrane</location>
        <topology evidence="1">Multi-pass membrane protein</topology>
    </subcellularLocation>
</comment>
<keyword evidence="3" id="KW-0813">Transport</keyword>
<feature type="transmembrane region" description="Helical" evidence="9">
    <location>
        <begin position="410"/>
        <end position="432"/>
    </location>
</feature>
<dbReference type="SUPFAM" id="SSF103473">
    <property type="entry name" value="MFS general substrate transporter"/>
    <property type="match status" value="1"/>
</dbReference>
<feature type="compositionally biased region" description="Basic and acidic residues" evidence="8">
    <location>
        <begin position="11"/>
        <end position="28"/>
    </location>
</feature>
<comment type="catalytic activity">
    <reaction evidence="7">
        <text>myo-inositol(out) + H(+)(out) = myo-inositol(in) + H(+)(in)</text>
        <dbReference type="Rhea" id="RHEA:60364"/>
        <dbReference type="ChEBI" id="CHEBI:15378"/>
        <dbReference type="ChEBI" id="CHEBI:17268"/>
    </reaction>
</comment>
<dbReference type="GO" id="GO:0022857">
    <property type="term" value="F:transmembrane transporter activity"/>
    <property type="evidence" value="ECO:0007669"/>
    <property type="project" value="InterPro"/>
</dbReference>
<evidence type="ECO:0000256" key="4">
    <source>
        <dbReference type="ARBA" id="ARBA00022692"/>
    </source>
</evidence>
<evidence type="ECO:0000256" key="1">
    <source>
        <dbReference type="ARBA" id="ARBA00004141"/>
    </source>
</evidence>
<feature type="transmembrane region" description="Helical" evidence="9">
    <location>
        <begin position="252"/>
        <end position="270"/>
    </location>
</feature>
<feature type="transmembrane region" description="Helical" evidence="9">
    <location>
        <begin position="381"/>
        <end position="398"/>
    </location>
</feature>
<evidence type="ECO:0000256" key="8">
    <source>
        <dbReference type="SAM" id="MobiDB-lite"/>
    </source>
</evidence>
<feature type="transmembrane region" description="Helical" evidence="9">
    <location>
        <begin position="439"/>
        <end position="458"/>
    </location>
</feature>
<feature type="transmembrane region" description="Helical" evidence="9">
    <location>
        <begin position="290"/>
        <end position="309"/>
    </location>
</feature>
<evidence type="ECO:0000256" key="3">
    <source>
        <dbReference type="ARBA" id="ARBA00022448"/>
    </source>
</evidence>
<evidence type="ECO:0000256" key="7">
    <source>
        <dbReference type="ARBA" id="ARBA00049119"/>
    </source>
</evidence>
<organism evidence="11 12">
    <name type="scientific">Bondarzewia mesenterica</name>
    <dbReference type="NCBI Taxonomy" id="1095465"/>
    <lineage>
        <taxon>Eukaryota</taxon>
        <taxon>Fungi</taxon>
        <taxon>Dikarya</taxon>
        <taxon>Basidiomycota</taxon>
        <taxon>Agaricomycotina</taxon>
        <taxon>Agaricomycetes</taxon>
        <taxon>Russulales</taxon>
        <taxon>Bondarzewiaceae</taxon>
        <taxon>Bondarzewia</taxon>
    </lineage>
</organism>
<dbReference type="GO" id="GO:0016020">
    <property type="term" value="C:membrane"/>
    <property type="evidence" value="ECO:0007669"/>
    <property type="project" value="UniProtKB-SubCell"/>
</dbReference>
<protein>
    <recommendedName>
        <fullName evidence="10">Major facilitator superfamily (MFS) profile domain-containing protein</fullName>
    </recommendedName>
</protein>
<feature type="domain" description="Major facilitator superfamily (MFS) profile" evidence="10">
    <location>
        <begin position="116"/>
        <end position="533"/>
    </location>
</feature>
<dbReference type="InterPro" id="IPR003663">
    <property type="entry name" value="Sugar/inositol_transpt"/>
</dbReference>
<keyword evidence="6 9" id="KW-0472">Membrane</keyword>
<evidence type="ECO:0000313" key="12">
    <source>
        <dbReference type="Proteomes" id="UP000310158"/>
    </source>
</evidence>
<dbReference type="PANTHER" id="PTHR48020:SF25">
    <property type="entry name" value="SUGAR TRANSPORTER, PUTATIVE (AFU_ORTHOLOGUE AFUA_7G05830)-RELATED"/>
    <property type="match status" value="1"/>
</dbReference>
<gene>
    <name evidence="11" type="ORF">EW146_g643</name>
</gene>
<dbReference type="PROSITE" id="PS50850">
    <property type="entry name" value="MFS"/>
    <property type="match status" value="1"/>
</dbReference>
<feature type="region of interest" description="Disordered" evidence="8">
    <location>
        <begin position="1"/>
        <end position="28"/>
    </location>
</feature>
<evidence type="ECO:0000313" key="11">
    <source>
        <dbReference type="EMBL" id="THH20783.1"/>
    </source>
</evidence>
<name>A0A4V3XGB7_9AGAM</name>
<evidence type="ECO:0000259" key="10">
    <source>
        <dbReference type="PROSITE" id="PS50850"/>
    </source>
</evidence>
<dbReference type="AlphaFoldDB" id="A0A4V3XGB7"/>
<dbReference type="Proteomes" id="UP000310158">
    <property type="component" value="Unassembled WGS sequence"/>
</dbReference>
<dbReference type="PANTHER" id="PTHR48020">
    <property type="entry name" value="PROTON MYO-INOSITOL COTRANSPORTER"/>
    <property type="match status" value="1"/>
</dbReference>
<keyword evidence="4 9" id="KW-0812">Transmembrane</keyword>
<comment type="caution">
    <text evidence="11">The sequence shown here is derived from an EMBL/GenBank/DDBJ whole genome shotgun (WGS) entry which is preliminary data.</text>
</comment>
<accession>A0A4V3XGB7</accession>
<evidence type="ECO:0000256" key="2">
    <source>
        <dbReference type="ARBA" id="ARBA00010992"/>
    </source>
</evidence>
<dbReference type="PRINTS" id="PR00171">
    <property type="entry name" value="SUGRTRNSPORT"/>
</dbReference>
<feature type="transmembrane region" description="Helical" evidence="9">
    <location>
        <begin position="510"/>
        <end position="529"/>
    </location>
</feature>
<feature type="transmembrane region" description="Helical" evidence="9">
    <location>
        <begin position="161"/>
        <end position="181"/>
    </location>
</feature>
<evidence type="ECO:0000256" key="5">
    <source>
        <dbReference type="ARBA" id="ARBA00022989"/>
    </source>
</evidence>
<dbReference type="InterPro" id="IPR005828">
    <property type="entry name" value="MFS_sugar_transport-like"/>
</dbReference>
<comment type="similarity">
    <text evidence="2">Belongs to the major facilitator superfamily. Sugar transporter (TC 2.A.1.1) family.</text>
</comment>
<dbReference type="OrthoDB" id="5290825at2759"/>
<dbReference type="InterPro" id="IPR050814">
    <property type="entry name" value="Myo-inositol_Transporter"/>
</dbReference>
<feature type="transmembrane region" description="Helical" evidence="9">
    <location>
        <begin position="113"/>
        <end position="141"/>
    </location>
</feature>
<reference evidence="11 12" key="1">
    <citation type="submission" date="2019-02" db="EMBL/GenBank/DDBJ databases">
        <title>Genome sequencing of the rare red list fungi Bondarzewia mesenterica.</title>
        <authorList>
            <person name="Buettner E."/>
            <person name="Kellner H."/>
        </authorList>
    </citation>
    <scope>NUCLEOTIDE SEQUENCE [LARGE SCALE GENOMIC DNA]</scope>
    <source>
        <strain evidence="11 12">DSM 108281</strain>
    </source>
</reference>
<evidence type="ECO:0000256" key="9">
    <source>
        <dbReference type="SAM" id="Phobius"/>
    </source>
</evidence>
<dbReference type="InterPro" id="IPR020846">
    <property type="entry name" value="MFS_dom"/>
</dbReference>
<dbReference type="EMBL" id="SGPL01000014">
    <property type="protein sequence ID" value="THH20783.1"/>
    <property type="molecule type" value="Genomic_DNA"/>
</dbReference>
<feature type="transmembrane region" description="Helical" evidence="9">
    <location>
        <begin position="193"/>
        <end position="211"/>
    </location>
</feature>
<dbReference type="GO" id="GO:0015791">
    <property type="term" value="P:polyol transmembrane transport"/>
    <property type="evidence" value="ECO:0007669"/>
    <property type="project" value="UniProtKB-ARBA"/>
</dbReference>
<keyword evidence="5 9" id="KW-1133">Transmembrane helix</keyword>
<dbReference type="Gene3D" id="1.20.1250.20">
    <property type="entry name" value="MFS general substrate transporter like domains"/>
    <property type="match status" value="1"/>
</dbReference>
<dbReference type="Pfam" id="PF00083">
    <property type="entry name" value="Sugar_tr"/>
    <property type="match status" value="1"/>
</dbReference>
<evidence type="ECO:0000256" key="6">
    <source>
        <dbReference type="ARBA" id="ARBA00023136"/>
    </source>
</evidence>
<keyword evidence="12" id="KW-1185">Reference proteome</keyword>
<proteinExistence type="inferred from homology"/>